<dbReference type="InterPro" id="IPR011055">
    <property type="entry name" value="Dup_hybrid_motif"/>
</dbReference>
<keyword evidence="2" id="KW-0472">Membrane</keyword>
<keyword evidence="2" id="KW-1133">Transmembrane helix</keyword>
<feature type="compositionally biased region" description="Basic and acidic residues" evidence="1">
    <location>
        <begin position="71"/>
        <end position="91"/>
    </location>
</feature>
<reference evidence="4 5" key="1">
    <citation type="submission" date="2020-08" db="EMBL/GenBank/DDBJ databases">
        <title>Sequencing the genomes of 1000 actinobacteria strains.</title>
        <authorList>
            <person name="Klenk H.-P."/>
        </authorList>
    </citation>
    <scope>NUCLEOTIDE SEQUENCE [LARGE SCALE GENOMIC DNA]</scope>
    <source>
        <strain evidence="4 5">DSM 45886</strain>
    </source>
</reference>
<dbReference type="PANTHER" id="PTHR21666:SF270">
    <property type="entry name" value="MUREIN HYDROLASE ACTIVATOR ENVC"/>
    <property type="match status" value="1"/>
</dbReference>
<name>A0A7W7WNY8_9ACTN</name>
<proteinExistence type="predicted"/>
<dbReference type="EMBL" id="JACHJW010000001">
    <property type="protein sequence ID" value="MBB4958127.1"/>
    <property type="molecule type" value="Genomic_DNA"/>
</dbReference>
<organism evidence="4 5">
    <name type="scientific">Micromonospora polyrhachis</name>
    <dbReference type="NCBI Taxonomy" id="1282883"/>
    <lineage>
        <taxon>Bacteria</taxon>
        <taxon>Bacillati</taxon>
        <taxon>Actinomycetota</taxon>
        <taxon>Actinomycetes</taxon>
        <taxon>Micromonosporales</taxon>
        <taxon>Micromonosporaceae</taxon>
        <taxon>Micromonospora</taxon>
    </lineage>
</organism>
<dbReference type="AlphaFoldDB" id="A0A7W7WNY8"/>
<dbReference type="InterPro" id="IPR016047">
    <property type="entry name" value="M23ase_b-sheet_dom"/>
</dbReference>
<evidence type="ECO:0000313" key="5">
    <source>
        <dbReference type="Proteomes" id="UP000578819"/>
    </source>
</evidence>
<sequence>MQENESLENHHDAPERDAEVGRHRMRGRLTTGRTPYLATALVALVGFGIAGISAAVTPDSQDTAEPTAVALDERTRAEAADRADRSSRDDATATPTSTSSAPSPSATTEAPATDTPSAEATTPTKAATPAAKKATTAAKPKAAWVHPMPGAPTTSCYGQRWGTLHAGIDLAMPENTAIHAAAAGTVVNAGWAFTGYGISVVIDHGNGYLTHYAHMNKTAVNVGQKVTAGTVIGYEGSTGDSTGPHLHFEVHNGLWNQVDPGPWMRARGVDLGC</sequence>
<dbReference type="GO" id="GO:0004222">
    <property type="term" value="F:metalloendopeptidase activity"/>
    <property type="evidence" value="ECO:0007669"/>
    <property type="project" value="TreeGrafter"/>
</dbReference>
<dbReference type="InterPro" id="IPR050570">
    <property type="entry name" value="Cell_wall_metabolism_enzyme"/>
</dbReference>
<comment type="caution">
    <text evidence="4">The sequence shown here is derived from an EMBL/GenBank/DDBJ whole genome shotgun (WGS) entry which is preliminary data.</text>
</comment>
<feature type="region of interest" description="Disordered" evidence="1">
    <location>
        <begin position="1"/>
        <end position="27"/>
    </location>
</feature>
<gene>
    <name evidence="4" type="ORF">FHR38_001860</name>
</gene>
<dbReference type="SUPFAM" id="SSF51261">
    <property type="entry name" value="Duplicated hybrid motif"/>
    <property type="match status" value="1"/>
</dbReference>
<dbReference type="Proteomes" id="UP000578819">
    <property type="component" value="Unassembled WGS sequence"/>
</dbReference>
<keyword evidence="2" id="KW-0812">Transmembrane</keyword>
<dbReference type="CDD" id="cd12797">
    <property type="entry name" value="M23_peptidase"/>
    <property type="match status" value="1"/>
</dbReference>
<evidence type="ECO:0000256" key="1">
    <source>
        <dbReference type="SAM" id="MobiDB-lite"/>
    </source>
</evidence>
<protein>
    <submittedName>
        <fullName evidence="4">Murein DD-endopeptidase MepM/ murein hydrolase activator NlpD</fullName>
    </submittedName>
</protein>
<feature type="compositionally biased region" description="Basic and acidic residues" evidence="1">
    <location>
        <begin position="7"/>
        <end position="22"/>
    </location>
</feature>
<keyword evidence="5" id="KW-1185">Reference proteome</keyword>
<evidence type="ECO:0000259" key="3">
    <source>
        <dbReference type="Pfam" id="PF01551"/>
    </source>
</evidence>
<feature type="compositionally biased region" description="Low complexity" evidence="1">
    <location>
        <begin position="92"/>
        <end position="143"/>
    </location>
</feature>
<feature type="transmembrane region" description="Helical" evidence="2">
    <location>
        <begin position="34"/>
        <end position="56"/>
    </location>
</feature>
<keyword evidence="4" id="KW-0378">Hydrolase</keyword>
<dbReference type="Pfam" id="PF01551">
    <property type="entry name" value="Peptidase_M23"/>
    <property type="match status" value="1"/>
</dbReference>
<evidence type="ECO:0000313" key="4">
    <source>
        <dbReference type="EMBL" id="MBB4958127.1"/>
    </source>
</evidence>
<feature type="region of interest" description="Disordered" evidence="1">
    <location>
        <begin position="57"/>
        <end position="146"/>
    </location>
</feature>
<evidence type="ECO:0000256" key="2">
    <source>
        <dbReference type="SAM" id="Phobius"/>
    </source>
</evidence>
<dbReference type="Gene3D" id="2.70.70.10">
    <property type="entry name" value="Glucose Permease (Domain IIA)"/>
    <property type="match status" value="1"/>
</dbReference>
<accession>A0A7W7WNY8</accession>
<dbReference type="PANTHER" id="PTHR21666">
    <property type="entry name" value="PEPTIDASE-RELATED"/>
    <property type="match status" value="1"/>
</dbReference>
<feature type="domain" description="M23ase beta-sheet core" evidence="3">
    <location>
        <begin position="164"/>
        <end position="259"/>
    </location>
</feature>